<feature type="region of interest" description="Disordered" evidence="4">
    <location>
        <begin position="30"/>
        <end position="50"/>
    </location>
</feature>
<evidence type="ECO:0000256" key="3">
    <source>
        <dbReference type="ARBA" id="ARBA00022729"/>
    </source>
</evidence>
<dbReference type="InterPro" id="IPR025997">
    <property type="entry name" value="SBP_2_dom"/>
</dbReference>
<dbReference type="GO" id="GO:0030313">
    <property type="term" value="C:cell envelope"/>
    <property type="evidence" value="ECO:0007669"/>
    <property type="project" value="UniProtKB-SubCell"/>
</dbReference>
<evidence type="ECO:0000313" key="7">
    <source>
        <dbReference type="Proteomes" id="UP000616114"/>
    </source>
</evidence>
<dbReference type="GO" id="GO:0030246">
    <property type="term" value="F:carbohydrate binding"/>
    <property type="evidence" value="ECO:0007669"/>
    <property type="project" value="UniProtKB-ARBA"/>
</dbReference>
<evidence type="ECO:0000313" key="6">
    <source>
        <dbReference type="EMBL" id="GGA05318.1"/>
    </source>
</evidence>
<dbReference type="EMBL" id="BMFY01000002">
    <property type="protein sequence ID" value="GGA05318.1"/>
    <property type="molecule type" value="Genomic_DNA"/>
</dbReference>
<sequence>MPATSKMDFTTLPERSGTFTALPSGSVYHRPGFGREPAGGRPEATTKEDTMARTSRFTGRLLAGAALTAASALLLSACADGGTGGEGSGEKGAVAMSFAGLDIQIWNDMLPFMEESVQAAGYEFITDNPEWNAQTQVANWESWIARGDVRAIMGYPVQSDAMVAVTSQAAGAGIPVLGYGSEWEGVEAAVVFDHLADGQVLGEQAAEWIAETYPDEEVDVALLGYPDTDLGRLRGEGIRAALDAADLDLNINEHSVLNLDDGYSAVQNQLNAFPDTKVWLAVANDPALGAYQALTDAGVSPTDESILLGNIDGTDAELAVVGEEDSFWRLLFLTPAREIAEANAEMLVAAAEGEPVEDVTLEQTQVTSENAESFLLENQ</sequence>
<dbReference type="PANTHER" id="PTHR46847:SF1">
    <property type="entry name" value="D-ALLOSE-BINDING PERIPLASMIC PROTEIN-RELATED"/>
    <property type="match status" value="1"/>
</dbReference>
<evidence type="ECO:0000256" key="1">
    <source>
        <dbReference type="ARBA" id="ARBA00004196"/>
    </source>
</evidence>
<dbReference type="Pfam" id="PF13407">
    <property type="entry name" value="Peripla_BP_4"/>
    <property type="match status" value="1"/>
</dbReference>
<gene>
    <name evidence="6" type="ORF">GCM10011333_05240</name>
</gene>
<dbReference type="CDD" id="cd01536">
    <property type="entry name" value="PBP1_ABC_sugar_binding-like"/>
    <property type="match status" value="1"/>
</dbReference>
<reference evidence="6" key="2">
    <citation type="submission" date="2020-09" db="EMBL/GenBank/DDBJ databases">
        <authorList>
            <person name="Sun Q."/>
            <person name="Zhou Y."/>
        </authorList>
    </citation>
    <scope>NUCLEOTIDE SEQUENCE</scope>
    <source>
        <strain evidence="6">CGMCC 1.12785</strain>
    </source>
</reference>
<feature type="domain" description="Periplasmic binding protein" evidence="5">
    <location>
        <begin position="94"/>
        <end position="354"/>
    </location>
</feature>
<dbReference type="SUPFAM" id="SSF53822">
    <property type="entry name" value="Periplasmic binding protein-like I"/>
    <property type="match status" value="1"/>
</dbReference>
<dbReference type="AlphaFoldDB" id="A0A8J2XJF5"/>
<proteinExistence type="inferred from homology"/>
<comment type="subcellular location">
    <subcellularLocation>
        <location evidence="1">Cell envelope</location>
    </subcellularLocation>
</comment>
<dbReference type="RefSeq" id="WP_229744883.1">
    <property type="nucleotide sequence ID" value="NZ_BMFY01000002.1"/>
</dbReference>
<reference evidence="6" key="1">
    <citation type="journal article" date="2014" name="Int. J. Syst. Evol. Microbiol.">
        <title>Complete genome sequence of Corynebacterium casei LMG S-19264T (=DSM 44701T), isolated from a smear-ripened cheese.</title>
        <authorList>
            <consortium name="US DOE Joint Genome Institute (JGI-PGF)"/>
            <person name="Walter F."/>
            <person name="Albersmeier A."/>
            <person name="Kalinowski J."/>
            <person name="Ruckert C."/>
        </authorList>
    </citation>
    <scope>NUCLEOTIDE SEQUENCE</scope>
    <source>
        <strain evidence="6">CGMCC 1.12785</strain>
    </source>
</reference>
<name>A0A8J2XJF5_9MICO</name>
<keyword evidence="3" id="KW-0732">Signal</keyword>
<organism evidence="6 7">
    <name type="scientific">Sediminivirga luteola</name>
    <dbReference type="NCBI Taxonomy" id="1774748"/>
    <lineage>
        <taxon>Bacteria</taxon>
        <taxon>Bacillati</taxon>
        <taxon>Actinomycetota</taxon>
        <taxon>Actinomycetes</taxon>
        <taxon>Micrococcales</taxon>
        <taxon>Brevibacteriaceae</taxon>
        <taxon>Sediminivirga</taxon>
    </lineage>
</organism>
<evidence type="ECO:0000256" key="2">
    <source>
        <dbReference type="ARBA" id="ARBA00007639"/>
    </source>
</evidence>
<protein>
    <recommendedName>
        <fullName evidence="5">Periplasmic binding protein domain-containing protein</fullName>
    </recommendedName>
</protein>
<dbReference type="PANTHER" id="PTHR46847">
    <property type="entry name" value="D-ALLOSE-BINDING PERIPLASMIC PROTEIN-RELATED"/>
    <property type="match status" value="1"/>
</dbReference>
<comment type="caution">
    <text evidence="6">The sequence shown here is derived from an EMBL/GenBank/DDBJ whole genome shotgun (WGS) entry which is preliminary data.</text>
</comment>
<comment type="similarity">
    <text evidence="2">Belongs to the bacterial solute-binding protein 2 family.</text>
</comment>
<accession>A0A8J2XJF5</accession>
<evidence type="ECO:0000259" key="5">
    <source>
        <dbReference type="Pfam" id="PF13407"/>
    </source>
</evidence>
<dbReference type="Gene3D" id="3.40.50.2300">
    <property type="match status" value="2"/>
</dbReference>
<dbReference type="Proteomes" id="UP000616114">
    <property type="component" value="Unassembled WGS sequence"/>
</dbReference>
<dbReference type="InterPro" id="IPR028082">
    <property type="entry name" value="Peripla_BP_I"/>
</dbReference>
<keyword evidence="7" id="KW-1185">Reference proteome</keyword>
<evidence type="ECO:0000256" key="4">
    <source>
        <dbReference type="SAM" id="MobiDB-lite"/>
    </source>
</evidence>